<feature type="compositionally biased region" description="Low complexity" evidence="1">
    <location>
        <begin position="225"/>
        <end position="247"/>
    </location>
</feature>
<evidence type="ECO:0008006" key="5">
    <source>
        <dbReference type="Google" id="ProtNLM"/>
    </source>
</evidence>
<reference evidence="3" key="1">
    <citation type="submission" date="2020-10" db="EMBL/GenBank/DDBJ databases">
        <authorList>
            <person name="Gilroy R."/>
        </authorList>
    </citation>
    <scope>NUCLEOTIDE SEQUENCE</scope>
    <source>
        <strain evidence="3">F1-3629</strain>
    </source>
</reference>
<feature type="chain" id="PRO_5036783094" description="Lipoprotein" evidence="2">
    <location>
        <begin position="22"/>
        <end position="435"/>
    </location>
</feature>
<organism evidence="3 4">
    <name type="scientific">Candidatus Cryptobacteroides gallistercoris</name>
    <dbReference type="NCBI Taxonomy" id="2840765"/>
    <lineage>
        <taxon>Bacteria</taxon>
        <taxon>Pseudomonadati</taxon>
        <taxon>Bacteroidota</taxon>
        <taxon>Bacteroidia</taxon>
        <taxon>Bacteroidales</taxon>
        <taxon>Candidatus Cryptobacteroides</taxon>
    </lineage>
</organism>
<evidence type="ECO:0000313" key="3">
    <source>
        <dbReference type="EMBL" id="MBO8453483.1"/>
    </source>
</evidence>
<evidence type="ECO:0000256" key="2">
    <source>
        <dbReference type="SAM" id="SignalP"/>
    </source>
</evidence>
<proteinExistence type="predicted"/>
<feature type="compositionally biased region" description="Low complexity" evidence="1">
    <location>
        <begin position="349"/>
        <end position="421"/>
    </location>
</feature>
<reference evidence="3" key="2">
    <citation type="journal article" date="2021" name="PeerJ">
        <title>Extensive microbial diversity within the chicken gut microbiome revealed by metagenomics and culture.</title>
        <authorList>
            <person name="Gilroy R."/>
            <person name="Ravi A."/>
            <person name="Getino M."/>
            <person name="Pursley I."/>
            <person name="Horton D.L."/>
            <person name="Alikhan N.F."/>
            <person name="Baker D."/>
            <person name="Gharbi K."/>
            <person name="Hall N."/>
            <person name="Watson M."/>
            <person name="Adriaenssens E.M."/>
            <person name="Foster-Nyarko E."/>
            <person name="Jarju S."/>
            <person name="Secka A."/>
            <person name="Antonio M."/>
            <person name="Oren A."/>
            <person name="Chaudhuri R.R."/>
            <person name="La Ragione R."/>
            <person name="Hildebrand F."/>
            <person name="Pallen M.J."/>
        </authorList>
    </citation>
    <scope>NUCLEOTIDE SEQUENCE</scope>
    <source>
        <strain evidence="3">F1-3629</strain>
    </source>
</reference>
<evidence type="ECO:0000313" key="4">
    <source>
        <dbReference type="Proteomes" id="UP000771749"/>
    </source>
</evidence>
<dbReference type="AlphaFoldDB" id="A0A940DMD9"/>
<dbReference type="EMBL" id="JADIMJ010000032">
    <property type="protein sequence ID" value="MBO8453483.1"/>
    <property type="molecule type" value="Genomic_DNA"/>
</dbReference>
<gene>
    <name evidence="3" type="ORF">IAC07_02015</name>
</gene>
<feature type="signal peptide" evidence="2">
    <location>
        <begin position="1"/>
        <end position="21"/>
    </location>
</feature>
<feature type="compositionally biased region" description="Polar residues" evidence="1">
    <location>
        <begin position="248"/>
        <end position="263"/>
    </location>
</feature>
<feature type="compositionally biased region" description="Polar residues" evidence="1">
    <location>
        <begin position="332"/>
        <end position="348"/>
    </location>
</feature>
<dbReference type="Proteomes" id="UP000771749">
    <property type="component" value="Unassembled WGS sequence"/>
</dbReference>
<keyword evidence="2" id="KW-0732">Signal</keyword>
<comment type="caution">
    <text evidence="3">The sequence shown here is derived from an EMBL/GenBank/DDBJ whole genome shotgun (WGS) entry which is preliminary data.</text>
</comment>
<accession>A0A940DMD9</accession>
<dbReference type="PROSITE" id="PS51257">
    <property type="entry name" value="PROKAR_LIPOPROTEIN"/>
    <property type="match status" value="1"/>
</dbReference>
<feature type="region of interest" description="Disordered" evidence="1">
    <location>
        <begin position="200"/>
        <end position="435"/>
    </location>
</feature>
<name>A0A940DMD9_9BACT</name>
<feature type="compositionally biased region" description="Low complexity" evidence="1">
    <location>
        <begin position="301"/>
        <end position="320"/>
    </location>
</feature>
<feature type="compositionally biased region" description="Polar residues" evidence="1">
    <location>
        <begin position="201"/>
        <end position="224"/>
    </location>
</feature>
<feature type="compositionally biased region" description="Low complexity" evidence="1">
    <location>
        <begin position="271"/>
        <end position="294"/>
    </location>
</feature>
<sequence length="435" mass="46797">MKKRLAAMFSAAVILSSCGTAAQYASSGQKYPDGIYYRPEKIITQTVSDEEVAQLAGRTEEARLFLFGDKKDTLVIPEDKSAIIRFNDGVGTSVTITADPFTEIYYDAWPWTYWRPVTFASAWWDPWYYGRYWGYYDPWYPGAWYRDPWYWGYSSIWWDPWFGNPYFWGAPHLPYHPHWHHHHHGPDFVGDRGPDRYFGHRTSSGSSVRNTYASRNGQAGTLSGTSSVRRGAATAAGSTRTAAVRSRQAQTRDISTRGNSSGITAVRRSYGTSGISGATGTAAGTAGQSSVASSYRRNSPAGTSGNFSTSASAGTSSSAAIRNGVMVVPETARSSPANYRRPASSTRPVSSGASAGSSVRGSSTRGTVPAYGRGSSSSFSRGSSASFSRGSSSVSRSSSSFSRSSSSFSRSSSSFSRSSSGHSGGSSRSGGSHRR</sequence>
<evidence type="ECO:0000256" key="1">
    <source>
        <dbReference type="SAM" id="MobiDB-lite"/>
    </source>
</evidence>
<protein>
    <recommendedName>
        <fullName evidence="5">Lipoprotein</fullName>
    </recommendedName>
</protein>